<evidence type="ECO:0000313" key="2">
    <source>
        <dbReference type="Proteomes" id="UP000789570"/>
    </source>
</evidence>
<accession>A0A9N9JF47</accession>
<gene>
    <name evidence="1" type="ORF">FCALED_LOCUS17927</name>
</gene>
<comment type="caution">
    <text evidence="1">The sequence shown here is derived from an EMBL/GenBank/DDBJ whole genome shotgun (WGS) entry which is preliminary data.</text>
</comment>
<feature type="non-terminal residue" evidence="1">
    <location>
        <position position="76"/>
    </location>
</feature>
<organism evidence="1 2">
    <name type="scientific">Funneliformis caledonium</name>
    <dbReference type="NCBI Taxonomy" id="1117310"/>
    <lineage>
        <taxon>Eukaryota</taxon>
        <taxon>Fungi</taxon>
        <taxon>Fungi incertae sedis</taxon>
        <taxon>Mucoromycota</taxon>
        <taxon>Glomeromycotina</taxon>
        <taxon>Glomeromycetes</taxon>
        <taxon>Glomerales</taxon>
        <taxon>Glomeraceae</taxon>
        <taxon>Funneliformis</taxon>
    </lineage>
</organism>
<feature type="non-terminal residue" evidence="1">
    <location>
        <position position="1"/>
    </location>
</feature>
<sequence>FYIEVNTATKDDDISNYVPINIEMDRMPKNIMIGSFVGGRSHVKPMLDICAILIERGHNVVLVTQGNNTLSSEYPT</sequence>
<dbReference type="OrthoDB" id="2363148at2759"/>
<dbReference type="Gene3D" id="3.40.50.2000">
    <property type="entry name" value="Glycogen Phosphorylase B"/>
    <property type="match status" value="1"/>
</dbReference>
<proteinExistence type="predicted"/>
<keyword evidence="2" id="KW-1185">Reference proteome</keyword>
<dbReference type="SUPFAM" id="SSF53756">
    <property type="entry name" value="UDP-Glycosyltransferase/glycogen phosphorylase"/>
    <property type="match status" value="1"/>
</dbReference>
<evidence type="ECO:0000313" key="1">
    <source>
        <dbReference type="EMBL" id="CAG8777668.1"/>
    </source>
</evidence>
<protein>
    <submittedName>
        <fullName evidence="1">2050_t:CDS:1</fullName>
    </submittedName>
</protein>
<reference evidence="1" key="1">
    <citation type="submission" date="2021-06" db="EMBL/GenBank/DDBJ databases">
        <authorList>
            <person name="Kallberg Y."/>
            <person name="Tangrot J."/>
            <person name="Rosling A."/>
        </authorList>
    </citation>
    <scope>NUCLEOTIDE SEQUENCE</scope>
    <source>
        <strain evidence="1">UK204</strain>
    </source>
</reference>
<dbReference type="AlphaFoldDB" id="A0A9N9JF47"/>
<dbReference type="EMBL" id="CAJVPQ010030896">
    <property type="protein sequence ID" value="CAG8777668.1"/>
    <property type="molecule type" value="Genomic_DNA"/>
</dbReference>
<dbReference type="Proteomes" id="UP000789570">
    <property type="component" value="Unassembled WGS sequence"/>
</dbReference>
<name>A0A9N9JF47_9GLOM</name>